<evidence type="ECO:0000256" key="8">
    <source>
        <dbReference type="ARBA" id="ARBA00022989"/>
    </source>
</evidence>
<dbReference type="Pfam" id="PF00702">
    <property type="entry name" value="Hydrolase"/>
    <property type="match status" value="1"/>
</dbReference>
<protein>
    <submittedName>
        <fullName evidence="13">Unannotated protein</fullName>
    </submittedName>
</protein>
<dbReference type="Gene3D" id="3.40.1110.10">
    <property type="entry name" value="Calcium-transporting ATPase, cytoplasmic domain N"/>
    <property type="match status" value="1"/>
</dbReference>
<dbReference type="EMBL" id="CAFBPQ010000008">
    <property type="protein sequence ID" value="CAB5017435.1"/>
    <property type="molecule type" value="Genomic_DNA"/>
</dbReference>
<dbReference type="PROSITE" id="PS50846">
    <property type="entry name" value="HMA_2"/>
    <property type="match status" value="1"/>
</dbReference>
<feature type="transmembrane region" description="Helical" evidence="10">
    <location>
        <begin position="348"/>
        <end position="367"/>
    </location>
</feature>
<feature type="transmembrane region" description="Helical" evidence="10">
    <location>
        <begin position="119"/>
        <end position="141"/>
    </location>
</feature>
<keyword evidence="4" id="KW-0479">Metal-binding</keyword>
<dbReference type="NCBIfam" id="TIGR01511">
    <property type="entry name" value="ATPase-IB1_Cu"/>
    <property type="match status" value="1"/>
</dbReference>
<feature type="transmembrane region" description="Helical" evidence="10">
    <location>
        <begin position="711"/>
        <end position="731"/>
    </location>
</feature>
<dbReference type="PRINTS" id="PR00120">
    <property type="entry name" value="HATPASE"/>
</dbReference>
<evidence type="ECO:0000256" key="4">
    <source>
        <dbReference type="ARBA" id="ARBA00022723"/>
    </source>
</evidence>
<sequence>MPEVASNTAILEEFEVGGMTCASCAARIERTLAGHEGVESAAVNYASHRATITYDPALVGSPELIEVVTGLGYLVVDDAAPPESEARAILPRLVAAIVLTVPVVAISMIPAFGFAGWPWVALVLSTPVVFWSGWSFHVTAIRNLRHHAVAMDTLISLGTLAAYFWSLVALVFLGADSHGGNMSLGAMFSDHGSTYVYFETSALIISLVLLGRYFEARARSRSGDALRALLDLTVKMARTEDGEDIPVSELKPGDRFVVRPGERVATDGLVVDGQSSVDTSMITGEPLPVEVGVGAEVVGATINVSGRLVVEAGAVGSQTVLAQIIRLVETAQGTKAPIQRLADRISSVFVPIVLIVALFTLIAWLIVDAAAGEFGVSRAITAAVAVLIVACPCALGLATPTAIMVGTGRGASLGVLIKGGEVLETAYKIDTVVLDKTGTITEGRMQVSCVVTADGVSTDQLLTRAATIETASEHPLAQALVAYAYEQKIVPRPVNNFSSEPGRGATGEVDGVVVRVGRVDFAGDAPDDISRALARPELQPASVVGVGWDGVVKGLFFVTDAIKPTSAEAVVALKSLDLNLIMITGDNQAVAEMVAEKVGIDNVIAQALPKEKLARVAQWQSEGLQVAVIGDGVNDAPALAQGDLGIAIGTGTDVAIEASDLTLVSGDLRAAADAIALARRTFSTIRGNLFWAFAYNVAAIPLAAFGLLNPVIAAAAMGFSSVFVVTNSLRLRRFKGYRAKQ</sequence>
<dbReference type="InterPro" id="IPR059000">
    <property type="entry name" value="ATPase_P-type_domA"/>
</dbReference>
<feature type="transmembrane region" description="Helical" evidence="10">
    <location>
        <begin position="689"/>
        <end position="705"/>
    </location>
</feature>
<dbReference type="PROSITE" id="PS01047">
    <property type="entry name" value="HMA_1"/>
    <property type="match status" value="1"/>
</dbReference>
<dbReference type="AlphaFoldDB" id="A0A6J7G1J9"/>
<feature type="transmembrane region" description="Helical" evidence="10">
    <location>
        <begin position="195"/>
        <end position="214"/>
    </location>
</feature>
<evidence type="ECO:0000313" key="14">
    <source>
        <dbReference type="EMBL" id="CAB4981212.1"/>
    </source>
</evidence>
<dbReference type="InterPro" id="IPR008250">
    <property type="entry name" value="ATPase_P-typ_transduc_dom_A_sf"/>
</dbReference>
<dbReference type="SUPFAM" id="SSF55008">
    <property type="entry name" value="HMA, heavy metal-associated domain"/>
    <property type="match status" value="1"/>
</dbReference>
<dbReference type="FunFam" id="3.30.70.100:FF:000005">
    <property type="entry name" value="Copper-exporting P-type ATPase A"/>
    <property type="match status" value="1"/>
</dbReference>
<dbReference type="InterPro" id="IPR027256">
    <property type="entry name" value="P-typ_ATPase_IB"/>
</dbReference>
<evidence type="ECO:0000259" key="11">
    <source>
        <dbReference type="PROSITE" id="PS50846"/>
    </source>
</evidence>
<dbReference type="GO" id="GO:0016887">
    <property type="term" value="F:ATP hydrolysis activity"/>
    <property type="evidence" value="ECO:0007669"/>
    <property type="project" value="InterPro"/>
</dbReference>
<keyword evidence="6" id="KW-0067">ATP-binding</keyword>
<keyword evidence="3 10" id="KW-0812">Transmembrane</keyword>
<dbReference type="InterPro" id="IPR001757">
    <property type="entry name" value="P_typ_ATPase"/>
</dbReference>
<dbReference type="PRINTS" id="PR00119">
    <property type="entry name" value="CATATPASE"/>
</dbReference>
<dbReference type="InterPro" id="IPR018303">
    <property type="entry name" value="ATPase_P-typ_P_site"/>
</dbReference>
<reference evidence="13" key="1">
    <citation type="submission" date="2020-05" db="EMBL/GenBank/DDBJ databases">
        <authorList>
            <person name="Chiriac C."/>
            <person name="Salcher M."/>
            <person name="Ghai R."/>
            <person name="Kavagutti S V."/>
        </authorList>
    </citation>
    <scope>NUCLEOTIDE SEQUENCE</scope>
</reference>
<organism evidence="13">
    <name type="scientific">freshwater metagenome</name>
    <dbReference type="NCBI Taxonomy" id="449393"/>
    <lineage>
        <taxon>unclassified sequences</taxon>
        <taxon>metagenomes</taxon>
        <taxon>ecological metagenomes</taxon>
    </lineage>
</organism>
<dbReference type="PANTHER" id="PTHR43520:SF8">
    <property type="entry name" value="P-TYPE CU(+) TRANSPORTER"/>
    <property type="match status" value="1"/>
</dbReference>
<feature type="transmembrane region" description="Helical" evidence="10">
    <location>
        <begin position="93"/>
        <end position="113"/>
    </location>
</feature>
<keyword evidence="7" id="KW-1278">Translocase</keyword>
<evidence type="ECO:0000256" key="7">
    <source>
        <dbReference type="ARBA" id="ARBA00022967"/>
    </source>
</evidence>
<evidence type="ECO:0000256" key="10">
    <source>
        <dbReference type="SAM" id="Phobius"/>
    </source>
</evidence>
<evidence type="ECO:0000313" key="13">
    <source>
        <dbReference type="EMBL" id="CAB4899185.1"/>
    </source>
</evidence>
<feature type="transmembrane region" description="Helical" evidence="10">
    <location>
        <begin position="153"/>
        <end position="175"/>
    </location>
</feature>
<dbReference type="InterPro" id="IPR023299">
    <property type="entry name" value="ATPase_P-typ_cyto_dom_N"/>
</dbReference>
<dbReference type="EMBL" id="CAFBOF010000026">
    <property type="protein sequence ID" value="CAB4981212.1"/>
    <property type="molecule type" value="Genomic_DNA"/>
</dbReference>
<dbReference type="NCBIfam" id="TIGR01525">
    <property type="entry name" value="ATPase-IB_hvy"/>
    <property type="match status" value="1"/>
</dbReference>
<feature type="domain" description="HMA" evidence="11">
    <location>
        <begin position="10"/>
        <end position="76"/>
    </location>
</feature>
<evidence type="ECO:0000256" key="2">
    <source>
        <dbReference type="ARBA" id="ARBA00006024"/>
    </source>
</evidence>
<dbReference type="EMBL" id="CAEZYK010000013">
    <property type="protein sequence ID" value="CAB4717789.1"/>
    <property type="molecule type" value="Genomic_DNA"/>
</dbReference>
<dbReference type="Pfam" id="PF00403">
    <property type="entry name" value="HMA"/>
    <property type="match status" value="1"/>
</dbReference>
<dbReference type="GO" id="GO:0055070">
    <property type="term" value="P:copper ion homeostasis"/>
    <property type="evidence" value="ECO:0007669"/>
    <property type="project" value="TreeGrafter"/>
</dbReference>
<keyword evidence="8 10" id="KW-1133">Transmembrane helix</keyword>
<dbReference type="SUPFAM" id="SSF81653">
    <property type="entry name" value="Calcium ATPase, transduction domain A"/>
    <property type="match status" value="1"/>
</dbReference>
<dbReference type="Gene3D" id="2.70.150.10">
    <property type="entry name" value="Calcium-transporting ATPase, cytoplasmic transduction domain A"/>
    <property type="match status" value="1"/>
</dbReference>
<accession>A0A6J7G1J9</accession>
<proteinExistence type="inferred from homology"/>
<dbReference type="GO" id="GO:0016020">
    <property type="term" value="C:membrane"/>
    <property type="evidence" value="ECO:0007669"/>
    <property type="project" value="InterPro"/>
</dbReference>
<dbReference type="SUPFAM" id="SSF81665">
    <property type="entry name" value="Calcium ATPase, transmembrane domain M"/>
    <property type="match status" value="1"/>
</dbReference>
<dbReference type="GO" id="GO:0043682">
    <property type="term" value="F:P-type divalent copper transporter activity"/>
    <property type="evidence" value="ECO:0007669"/>
    <property type="project" value="TreeGrafter"/>
</dbReference>
<evidence type="ECO:0000313" key="12">
    <source>
        <dbReference type="EMBL" id="CAB4717789.1"/>
    </source>
</evidence>
<dbReference type="CDD" id="cd02094">
    <property type="entry name" value="P-type_ATPase_Cu-like"/>
    <property type="match status" value="1"/>
</dbReference>
<dbReference type="NCBIfam" id="TIGR01494">
    <property type="entry name" value="ATPase_P-type"/>
    <property type="match status" value="1"/>
</dbReference>
<dbReference type="PANTHER" id="PTHR43520">
    <property type="entry name" value="ATP7, ISOFORM B"/>
    <property type="match status" value="1"/>
</dbReference>
<dbReference type="Gene3D" id="3.30.70.100">
    <property type="match status" value="1"/>
</dbReference>
<dbReference type="InterPro" id="IPR036412">
    <property type="entry name" value="HAD-like_sf"/>
</dbReference>
<keyword evidence="5" id="KW-0547">Nucleotide-binding</keyword>
<dbReference type="InterPro" id="IPR017969">
    <property type="entry name" value="Heavy-metal-associated_CS"/>
</dbReference>
<dbReference type="InterPro" id="IPR023214">
    <property type="entry name" value="HAD_sf"/>
</dbReference>
<dbReference type="GO" id="GO:0005507">
    <property type="term" value="F:copper ion binding"/>
    <property type="evidence" value="ECO:0007669"/>
    <property type="project" value="TreeGrafter"/>
</dbReference>
<dbReference type="GO" id="GO:0012505">
    <property type="term" value="C:endomembrane system"/>
    <property type="evidence" value="ECO:0007669"/>
    <property type="project" value="UniProtKB-SubCell"/>
</dbReference>
<keyword evidence="9 10" id="KW-0472">Membrane</keyword>
<dbReference type="Gene3D" id="3.40.50.1000">
    <property type="entry name" value="HAD superfamily/HAD-like"/>
    <property type="match status" value="1"/>
</dbReference>
<name>A0A6J7G1J9_9ZZZZ</name>
<dbReference type="PROSITE" id="PS00154">
    <property type="entry name" value="ATPASE_E1_E2"/>
    <property type="match status" value="1"/>
</dbReference>
<dbReference type="InterPro" id="IPR006121">
    <property type="entry name" value="HMA_dom"/>
</dbReference>
<evidence type="ECO:0000256" key="3">
    <source>
        <dbReference type="ARBA" id="ARBA00022692"/>
    </source>
</evidence>
<evidence type="ECO:0000256" key="9">
    <source>
        <dbReference type="ARBA" id="ARBA00023136"/>
    </source>
</evidence>
<dbReference type="GO" id="GO:0005524">
    <property type="term" value="F:ATP binding"/>
    <property type="evidence" value="ECO:0007669"/>
    <property type="project" value="UniProtKB-KW"/>
</dbReference>
<evidence type="ECO:0000256" key="1">
    <source>
        <dbReference type="ARBA" id="ARBA00004127"/>
    </source>
</evidence>
<dbReference type="InterPro" id="IPR023298">
    <property type="entry name" value="ATPase_P-typ_TM_dom_sf"/>
</dbReference>
<dbReference type="FunFam" id="2.70.150.10:FF:000002">
    <property type="entry name" value="Copper-transporting ATPase 1, putative"/>
    <property type="match status" value="1"/>
</dbReference>
<dbReference type="CDD" id="cd00371">
    <property type="entry name" value="HMA"/>
    <property type="match status" value="1"/>
</dbReference>
<dbReference type="SUPFAM" id="SSF56784">
    <property type="entry name" value="HAD-like"/>
    <property type="match status" value="1"/>
</dbReference>
<comment type="similarity">
    <text evidence="2">Belongs to the cation transport ATPase (P-type) (TC 3.A.3) family. Type IB subfamily.</text>
</comment>
<evidence type="ECO:0000313" key="15">
    <source>
        <dbReference type="EMBL" id="CAB5017435.1"/>
    </source>
</evidence>
<comment type="subcellular location">
    <subcellularLocation>
        <location evidence="1">Endomembrane system</location>
        <topology evidence="1">Multi-pass membrane protein</topology>
    </subcellularLocation>
</comment>
<gene>
    <name evidence="12" type="ORF">UFOPK2683_00387</name>
    <name evidence="13" type="ORF">UFOPK3605_00388</name>
    <name evidence="14" type="ORF">UFOPK3897_01125</name>
    <name evidence="15" type="ORF">UFOPK4121_00440</name>
</gene>
<evidence type="ECO:0000256" key="5">
    <source>
        <dbReference type="ARBA" id="ARBA00022741"/>
    </source>
</evidence>
<evidence type="ECO:0000256" key="6">
    <source>
        <dbReference type="ARBA" id="ARBA00022840"/>
    </source>
</evidence>
<dbReference type="Pfam" id="PF00122">
    <property type="entry name" value="E1-E2_ATPase"/>
    <property type="match status" value="1"/>
</dbReference>
<dbReference type="InterPro" id="IPR036163">
    <property type="entry name" value="HMA_dom_sf"/>
</dbReference>
<feature type="transmembrane region" description="Helical" evidence="10">
    <location>
        <begin position="379"/>
        <end position="399"/>
    </location>
</feature>
<dbReference type="EMBL" id="CAFBMM010000009">
    <property type="protein sequence ID" value="CAB4899185.1"/>
    <property type="molecule type" value="Genomic_DNA"/>
</dbReference>